<evidence type="ECO:0000313" key="2">
    <source>
        <dbReference type="EMBL" id="PTM45071.1"/>
    </source>
</evidence>
<comment type="caution">
    <text evidence="2">The sequence shown here is derived from an EMBL/GenBank/DDBJ whole genome shotgun (WGS) entry which is preliminary data.</text>
</comment>
<dbReference type="AlphaFoldDB" id="A0A2T4YNU6"/>
<feature type="domain" description="Enoyl reductase (ER)" evidence="1">
    <location>
        <begin position="11"/>
        <end position="335"/>
    </location>
</feature>
<dbReference type="Pfam" id="PF00107">
    <property type="entry name" value="ADH_zinc_N"/>
    <property type="match status" value="1"/>
</dbReference>
<dbReference type="SUPFAM" id="SSF51735">
    <property type="entry name" value="NAD(P)-binding Rossmann-fold domains"/>
    <property type="match status" value="1"/>
</dbReference>
<dbReference type="GO" id="GO:0016491">
    <property type="term" value="F:oxidoreductase activity"/>
    <property type="evidence" value="ECO:0007669"/>
    <property type="project" value="InterPro"/>
</dbReference>
<organism evidence="2 3">
    <name type="scientific">Sphingomonas aerolata</name>
    <dbReference type="NCBI Taxonomy" id="185951"/>
    <lineage>
        <taxon>Bacteria</taxon>
        <taxon>Pseudomonadati</taxon>
        <taxon>Pseudomonadota</taxon>
        <taxon>Alphaproteobacteria</taxon>
        <taxon>Sphingomonadales</taxon>
        <taxon>Sphingomonadaceae</taxon>
        <taxon>Sphingomonas</taxon>
    </lineage>
</organism>
<dbReference type="InterPro" id="IPR013154">
    <property type="entry name" value="ADH-like_N"/>
</dbReference>
<dbReference type="InterPro" id="IPR020843">
    <property type="entry name" value="ER"/>
</dbReference>
<dbReference type="RefSeq" id="WP_107934031.1">
    <property type="nucleotide sequence ID" value="NZ_PZZN01000003.1"/>
</dbReference>
<reference evidence="2 3" key="1">
    <citation type="submission" date="2018-04" db="EMBL/GenBank/DDBJ databases">
        <title>Genomic Encyclopedia of Type Strains, Phase III (KMG-III): the genomes of soil and plant-associated and newly described type strains.</title>
        <authorList>
            <person name="Whitman W."/>
        </authorList>
    </citation>
    <scope>NUCLEOTIDE SEQUENCE [LARGE SCALE GENOMIC DNA]</scope>
    <source>
        <strain evidence="2 3">NW12</strain>
    </source>
</reference>
<dbReference type="Proteomes" id="UP000240996">
    <property type="component" value="Unassembled WGS sequence"/>
</dbReference>
<protein>
    <submittedName>
        <fullName evidence="2">NADPH:quinone reductase-like Zn-dependent oxidoreductase</fullName>
    </submittedName>
</protein>
<name>A0A2T4YNU6_9SPHN</name>
<dbReference type="SMART" id="SM00829">
    <property type="entry name" value="PKS_ER"/>
    <property type="match status" value="1"/>
</dbReference>
<dbReference type="SUPFAM" id="SSF50129">
    <property type="entry name" value="GroES-like"/>
    <property type="match status" value="1"/>
</dbReference>
<dbReference type="InterPro" id="IPR013149">
    <property type="entry name" value="ADH-like_C"/>
</dbReference>
<dbReference type="Gene3D" id="3.90.180.10">
    <property type="entry name" value="Medium-chain alcohol dehydrogenases, catalytic domain"/>
    <property type="match status" value="1"/>
</dbReference>
<dbReference type="InterPro" id="IPR052711">
    <property type="entry name" value="Zinc_ADH-like"/>
</dbReference>
<dbReference type="CDD" id="cd08276">
    <property type="entry name" value="MDR7"/>
    <property type="match status" value="1"/>
</dbReference>
<keyword evidence="3" id="KW-1185">Reference proteome</keyword>
<dbReference type="InterPro" id="IPR036291">
    <property type="entry name" value="NAD(P)-bd_dom_sf"/>
</dbReference>
<evidence type="ECO:0000313" key="3">
    <source>
        <dbReference type="Proteomes" id="UP000240996"/>
    </source>
</evidence>
<evidence type="ECO:0000259" key="1">
    <source>
        <dbReference type="SMART" id="SM00829"/>
    </source>
</evidence>
<dbReference type="PANTHER" id="PTHR45033">
    <property type="match status" value="1"/>
</dbReference>
<sequence>MKAFHIGAQNGISGLVATTRPAPVAGPGEALVAPRLVGLISRDVQLLRGTYGARQPETRIPMSEGVGEVVAIGAGVTEVSVGDRVVCGHFATWLDGPFRSDVFAHDIGITHDGWLAERVVLPAAALIRVPDALADADVAGLASAGLTAWNALVEICRVEAGETVLCLGTGSVALAALKIAKLRGARVAITSSQDAKLETARSLGADITVNYRTSPDWAAEVIAQTEGKGADIVIETGGVDTLGHSIAAAAINARIIVIGVSPGEGPAIPDYLSLITKNVTIRGIANGSRAMFVDLLDAMVANRMTTVVDRTFAFDDAPDAVRYFAAAGHLGKVIITF</sequence>
<dbReference type="InterPro" id="IPR011032">
    <property type="entry name" value="GroES-like_sf"/>
</dbReference>
<dbReference type="EMBL" id="PZZN01000003">
    <property type="protein sequence ID" value="PTM45071.1"/>
    <property type="molecule type" value="Genomic_DNA"/>
</dbReference>
<dbReference type="PANTHER" id="PTHR45033:SF2">
    <property type="entry name" value="ZINC-TYPE ALCOHOL DEHYDROGENASE-LIKE PROTEIN C1773.06C"/>
    <property type="match status" value="1"/>
</dbReference>
<dbReference type="Pfam" id="PF08240">
    <property type="entry name" value="ADH_N"/>
    <property type="match status" value="1"/>
</dbReference>
<accession>A0A2T4YNU6</accession>
<dbReference type="Gene3D" id="3.40.50.720">
    <property type="entry name" value="NAD(P)-binding Rossmann-like Domain"/>
    <property type="match status" value="1"/>
</dbReference>
<proteinExistence type="predicted"/>
<gene>
    <name evidence="2" type="ORF">C8J24_3290</name>
</gene>